<dbReference type="InterPro" id="IPR013650">
    <property type="entry name" value="ATP-grasp_succ-CoA_synth-type"/>
</dbReference>
<dbReference type="GO" id="GO:0042709">
    <property type="term" value="C:succinate-CoA ligase complex"/>
    <property type="evidence" value="ECO:0007669"/>
    <property type="project" value="TreeGrafter"/>
</dbReference>
<comment type="caution">
    <text evidence="7">The sequence shown here is derived from an EMBL/GenBank/DDBJ whole genome shotgun (WGS) entry which is preliminary data.</text>
</comment>
<evidence type="ECO:0000256" key="2">
    <source>
        <dbReference type="ARBA" id="ARBA00022741"/>
    </source>
</evidence>
<dbReference type="GO" id="GO:0006099">
    <property type="term" value="P:tricarboxylic acid cycle"/>
    <property type="evidence" value="ECO:0007669"/>
    <property type="project" value="InterPro"/>
</dbReference>
<keyword evidence="5" id="KW-0067">ATP-binding</keyword>
<keyword evidence="3" id="KW-0012">Acyltransferase</keyword>
<proteinExistence type="predicted"/>
<dbReference type="PANTHER" id="PTHR11815:SF10">
    <property type="entry name" value="SUCCINATE--COA LIGASE [GDP-FORMING] SUBUNIT BETA, MITOCHONDRIAL"/>
    <property type="match status" value="1"/>
</dbReference>
<evidence type="ECO:0000256" key="5">
    <source>
        <dbReference type="PROSITE-ProRule" id="PRU00409"/>
    </source>
</evidence>
<feature type="domain" description="ATP-grasp" evidence="6">
    <location>
        <begin position="9"/>
        <end position="209"/>
    </location>
</feature>
<dbReference type="GO" id="GO:0006104">
    <property type="term" value="P:succinyl-CoA metabolic process"/>
    <property type="evidence" value="ECO:0007669"/>
    <property type="project" value="TreeGrafter"/>
</dbReference>
<dbReference type="SUPFAM" id="SSF56059">
    <property type="entry name" value="Glutathione synthetase ATP-binding domain-like"/>
    <property type="match status" value="1"/>
</dbReference>
<comment type="catalytic activity">
    <reaction evidence="4">
        <text>oxaloacetate + acetyl-CoA + ADP + phosphate = citrate + ATP + CoA</text>
        <dbReference type="Rhea" id="RHEA:21160"/>
        <dbReference type="ChEBI" id="CHEBI:16452"/>
        <dbReference type="ChEBI" id="CHEBI:16947"/>
        <dbReference type="ChEBI" id="CHEBI:30616"/>
        <dbReference type="ChEBI" id="CHEBI:43474"/>
        <dbReference type="ChEBI" id="CHEBI:57287"/>
        <dbReference type="ChEBI" id="CHEBI:57288"/>
        <dbReference type="ChEBI" id="CHEBI:456216"/>
        <dbReference type="EC" id="2.3.3.8"/>
    </reaction>
</comment>
<dbReference type="Gene3D" id="3.40.50.261">
    <property type="entry name" value="Succinyl-CoA synthetase domains"/>
    <property type="match status" value="1"/>
</dbReference>
<evidence type="ECO:0000313" key="7">
    <source>
        <dbReference type="EMBL" id="PJE64620.1"/>
    </source>
</evidence>
<evidence type="ECO:0000313" key="8">
    <source>
        <dbReference type="Proteomes" id="UP000229098"/>
    </source>
</evidence>
<reference evidence="8" key="1">
    <citation type="submission" date="2017-09" db="EMBL/GenBank/DDBJ databases">
        <title>Depth-based differentiation of microbial function through sediment-hosted aquifers and enrichment of novel symbionts in the deep terrestrial subsurface.</title>
        <authorList>
            <person name="Probst A.J."/>
            <person name="Ladd B."/>
            <person name="Jarett J.K."/>
            <person name="Geller-Mcgrath D.E."/>
            <person name="Sieber C.M.K."/>
            <person name="Emerson J.B."/>
            <person name="Anantharaman K."/>
            <person name="Thomas B.C."/>
            <person name="Malmstrom R."/>
            <person name="Stieglmeier M."/>
            <person name="Klingl A."/>
            <person name="Woyke T."/>
            <person name="Ryan C.M."/>
            <person name="Banfield J.F."/>
        </authorList>
    </citation>
    <scope>NUCLEOTIDE SEQUENCE [LARGE SCALE GENOMIC DNA]</scope>
</reference>
<sequence length="358" mass="39602">MHFYEYQGKELFDAYRIPAPRGVLVRDAEDVIPFSGPYVVKAQVLFGSRKDAGGILFASTASAAKEHVRTLLGKNLQGEYVASVLIEEKVQSPIEYYTSFSYDTVTRGPILMLSLRGGSHLTETVTFPVDPTLSKDSIILFLKKALFRSGFSSLDIAPLTVFISRLWELFVNEHALLVEINPILKISSNQFVAGDAKIILDNEKVKPNERPFYNLKGDIAILASGGGASLLNIDTLMAYGGKPANYTEYSGNPPADIVRDLTVRVLSQKNLKGCWVVGGTANFTDIYETMRGFLDGLRCIKPQPQYPIVIRRDGPRFNEAAAMLRAAAKENKYNLHIFGSETPMSESANIMVDLAYKK</sequence>
<keyword evidence="3" id="KW-0808">Transferase</keyword>
<dbReference type="GO" id="GO:0004775">
    <property type="term" value="F:succinate-CoA ligase (ADP-forming) activity"/>
    <property type="evidence" value="ECO:0007669"/>
    <property type="project" value="TreeGrafter"/>
</dbReference>
<dbReference type="InterPro" id="IPR032263">
    <property type="entry name" value="Citrate-bd"/>
</dbReference>
<dbReference type="GO" id="GO:0005829">
    <property type="term" value="C:cytosol"/>
    <property type="evidence" value="ECO:0007669"/>
    <property type="project" value="TreeGrafter"/>
</dbReference>
<dbReference type="Gene3D" id="3.30.1490.20">
    <property type="entry name" value="ATP-grasp fold, A domain"/>
    <property type="match status" value="1"/>
</dbReference>
<dbReference type="GO" id="GO:0046872">
    <property type="term" value="F:metal ion binding"/>
    <property type="evidence" value="ECO:0007669"/>
    <property type="project" value="InterPro"/>
</dbReference>
<dbReference type="InterPro" id="IPR005809">
    <property type="entry name" value="Succ_CoA_ligase-like_bsu"/>
</dbReference>
<dbReference type="PIRSF" id="PIRSF001554">
    <property type="entry name" value="SucCS_beta"/>
    <property type="match status" value="1"/>
</dbReference>
<gene>
    <name evidence="7" type="ORF">COU90_02150</name>
</gene>
<dbReference type="Pfam" id="PF16114">
    <property type="entry name" value="Citrate_bind"/>
    <property type="match status" value="1"/>
</dbReference>
<keyword evidence="2 5" id="KW-0547">Nucleotide-binding</keyword>
<dbReference type="SUPFAM" id="SSF52210">
    <property type="entry name" value="Succinyl-CoA synthetase domains"/>
    <property type="match status" value="1"/>
</dbReference>
<dbReference type="EMBL" id="PFEF01000005">
    <property type="protein sequence ID" value="PJE64620.1"/>
    <property type="molecule type" value="Genomic_DNA"/>
</dbReference>
<dbReference type="InterPro" id="IPR013815">
    <property type="entry name" value="ATP_grasp_subdomain_1"/>
</dbReference>
<accession>A0A2M8KXG9</accession>
<dbReference type="InterPro" id="IPR011761">
    <property type="entry name" value="ATP-grasp"/>
</dbReference>
<dbReference type="PROSITE" id="PS50975">
    <property type="entry name" value="ATP_GRASP"/>
    <property type="match status" value="1"/>
</dbReference>
<dbReference type="AlphaFoldDB" id="A0A2M8KXG9"/>
<evidence type="ECO:0000256" key="1">
    <source>
        <dbReference type="ARBA" id="ARBA00022598"/>
    </source>
</evidence>
<evidence type="ECO:0000256" key="4">
    <source>
        <dbReference type="ARBA" id="ARBA00047593"/>
    </source>
</evidence>
<dbReference type="GO" id="GO:0005524">
    <property type="term" value="F:ATP binding"/>
    <property type="evidence" value="ECO:0007669"/>
    <property type="project" value="UniProtKB-UniRule"/>
</dbReference>
<dbReference type="Gene3D" id="3.30.470.20">
    <property type="entry name" value="ATP-grasp fold, B domain"/>
    <property type="match status" value="1"/>
</dbReference>
<dbReference type="Pfam" id="PF08442">
    <property type="entry name" value="ATP-grasp_2"/>
    <property type="match status" value="1"/>
</dbReference>
<name>A0A2M8KXG9_9BACT</name>
<dbReference type="GO" id="GO:0003878">
    <property type="term" value="F:ATP citrate synthase activity"/>
    <property type="evidence" value="ECO:0007669"/>
    <property type="project" value="UniProtKB-EC"/>
</dbReference>
<evidence type="ECO:0000256" key="3">
    <source>
        <dbReference type="ARBA" id="ARBA00023315"/>
    </source>
</evidence>
<organism evidence="7 8">
    <name type="scientific">Candidatus Ryanbacteria bacterium CG10_big_fil_rev_8_21_14_0_10_43_42</name>
    <dbReference type="NCBI Taxonomy" id="1974864"/>
    <lineage>
        <taxon>Bacteria</taxon>
        <taxon>Candidatus Ryaniibacteriota</taxon>
    </lineage>
</organism>
<dbReference type="Proteomes" id="UP000229098">
    <property type="component" value="Unassembled WGS sequence"/>
</dbReference>
<dbReference type="PANTHER" id="PTHR11815">
    <property type="entry name" value="SUCCINYL-COA SYNTHETASE BETA CHAIN"/>
    <property type="match status" value="1"/>
</dbReference>
<protein>
    <recommendedName>
        <fullName evidence="6">ATP-grasp domain-containing protein</fullName>
    </recommendedName>
</protein>
<dbReference type="InterPro" id="IPR016102">
    <property type="entry name" value="Succinyl-CoA_synth-like"/>
</dbReference>
<evidence type="ECO:0000259" key="6">
    <source>
        <dbReference type="PROSITE" id="PS50975"/>
    </source>
</evidence>
<keyword evidence="1" id="KW-0436">Ligase</keyword>